<proteinExistence type="predicted"/>
<dbReference type="AlphaFoldDB" id="A0A8H6SH81"/>
<dbReference type="GeneID" id="59348195"/>
<name>A0A8H6SH81_9AGAR</name>
<dbReference type="OrthoDB" id="8023605at2759"/>
<accession>A0A8H6SH81</accession>
<dbReference type="RefSeq" id="XP_037218921.1">
    <property type="nucleotide sequence ID" value="XM_037365679.1"/>
</dbReference>
<dbReference type="Proteomes" id="UP000636479">
    <property type="component" value="Unassembled WGS sequence"/>
</dbReference>
<organism evidence="1 2">
    <name type="scientific">Mycena indigotica</name>
    <dbReference type="NCBI Taxonomy" id="2126181"/>
    <lineage>
        <taxon>Eukaryota</taxon>
        <taxon>Fungi</taxon>
        <taxon>Dikarya</taxon>
        <taxon>Basidiomycota</taxon>
        <taxon>Agaricomycotina</taxon>
        <taxon>Agaricomycetes</taxon>
        <taxon>Agaricomycetidae</taxon>
        <taxon>Agaricales</taxon>
        <taxon>Marasmiineae</taxon>
        <taxon>Mycenaceae</taxon>
        <taxon>Mycena</taxon>
    </lineage>
</organism>
<evidence type="ECO:0000313" key="1">
    <source>
        <dbReference type="EMBL" id="KAF7299533.1"/>
    </source>
</evidence>
<reference evidence="1" key="1">
    <citation type="submission" date="2020-05" db="EMBL/GenBank/DDBJ databases">
        <title>Mycena genomes resolve the evolution of fungal bioluminescence.</title>
        <authorList>
            <person name="Tsai I.J."/>
        </authorList>
    </citation>
    <scope>NUCLEOTIDE SEQUENCE</scope>
    <source>
        <strain evidence="1">171206Taipei</strain>
    </source>
</reference>
<sequence length="92" mass="10406">MKNSAIDKSIGQKMRDRYNGPFVVISRNRGGAYILAELDGSVFDRPTAAFRIIPYFAREKIELPPLDDFLDVSTQRLRELELATTTDPDDDA</sequence>
<evidence type="ECO:0000313" key="2">
    <source>
        <dbReference type="Proteomes" id="UP000636479"/>
    </source>
</evidence>
<protein>
    <submittedName>
        <fullName evidence="1">Integrase catalytic domain-containing protein</fullName>
    </submittedName>
</protein>
<dbReference type="EMBL" id="JACAZF010000007">
    <property type="protein sequence ID" value="KAF7299533.1"/>
    <property type="molecule type" value="Genomic_DNA"/>
</dbReference>
<comment type="caution">
    <text evidence="1">The sequence shown here is derived from an EMBL/GenBank/DDBJ whole genome shotgun (WGS) entry which is preliminary data.</text>
</comment>
<keyword evidence="2" id="KW-1185">Reference proteome</keyword>
<gene>
    <name evidence="1" type="ORF">MIND_00903700</name>
</gene>